<dbReference type="AlphaFoldDB" id="A0A1E5KZ65"/>
<feature type="transmembrane region" description="Helical" evidence="1">
    <location>
        <begin position="15"/>
        <end position="32"/>
    </location>
</feature>
<protein>
    <submittedName>
        <fullName evidence="2">Uncharacterized protein</fullName>
    </submittedName>
</protein>
<evidence type="ECO:0000313" key="2">
    <source>
        <dbReference type="EMBL" id="OEH83182.1"/>
    </source>
</evidence>
<evidence type="ECO:0000313" key="3">
    <source>
        <dbReference type="Proteomes" id="UP000095256"/>
    </source>
</evidence>
<keyword evidence="1" id="KW-0812">Transmembrane</keyword>
<keyword evidence="3" id="KW-1185">Reference proteome</keyword>
<keyword evidence="1" id="KW-1133">Transmembrane helix</keyword>
<comment type="caution">
    <text evidence="2">The sequence shown here is derived from an EMBL/GenBank/DDBJ whole genome shotgun (WGS) entry which is preliminary data.</text>
</comment>
<name>A0A1E5KZ65_9ENTE</name>
<dbReference type="STRING" id="762845.BCR26_10925"/>
<sequence length="253" mass="30274">MKKMIWKSFRLGKKVFWWIIFLLFLMYIFYLVKTAEGFASKAIFGVVGLSVFAIVCLFEYLKMIYEKMIYALTVECDIDSAKRLKEKLQKKDLFHGFKKSLVIFDALLLLDEAKYSDCLDHLKKNDSFFRSTLDYLFIYYHTQMQCFFFLNDFDKLNEVLNKISKLKNTNKKQLRGLFTWNEIDGVNYFAQNRNKKSYDTFHSIDTTYLNNRELTYILYMKAQCLFRLEKKSEGFRMIKEMKKIGNTLAITQL</sequence>
<organism evidence="2 3">
    <name type="scientific">Enterococcus rivorum</name>
    <dbReference type="NCBI Taxonomy" id="762845"/>
    <lineage>
        <taxon>Bacteria</taxon>
        <taxon>Bacillati</taxon>
        <taxon>Bacillota</taxon>
        <taxon>Bacilli</taxon>
        <taxon>Lactobacillales</taxon>
        <taxon>Enterococcaceae</taxon>
        <taxon>Enterococcus</taxon>
    </lineage>
</organism>
<dbReference type="EMBL" id="MIEK01000011">
    <property type="protein sequence ID" value="OEH83182.1"/>
    <property type="molecule type" value="Genomic_DNA"/>
</dbReference>
<keyword evidence="1" id="KW-0472">Membrane</keyword>
<feature type="transmembrane region" description="Helical" evidence="1">
    <location>
        <begin position="38"/>
        <end position="61"/>
    </location>
</feature>
<evidence type="ECO:0000256" key="1">
    <source>
        <dbReference type="SAM" id="Phobius"/>
    </source>
</evidence>
<reference evidence="2 3" key="1">
    <citation type="submission" date="2016-09" db="EMBL/GenBank/DDBJ databases">
        <authorList>
            <person name="Capua I."/>
            <person name="De Benedictis P."/>
            <person name="Joannis T."/>
            <person name="Lombin L.H."/>
            <person name="Cattoli G."/>
        </authorList>
    </citation>
    <scope>NUCLEOTIDE SEQUENCE [LARGE SCALE GENOMIC DNA]</scope>
    <source>
        <strain evidence="2 3">LMG 25899</strain>
    </source>
</reference>
<dbReference type="OrthoDB" id="2328722at2"/>
<dbReference type="Proteomes" id="UP000095256">
    <property type="component" value="Unassembled WGS sequence"/>
</dbReference>
<proteinExistence type="predicted"/>
<gene>
    <name evidence="2" type="ORF">BCR26_10925</name>
</gene>
<dbReference type="RefSeq" id="WP_069697858.1">
    <property type="nucleotide sequence ID" value="NZ_JAGGMA010000020.1"/>
</dbReference>
<accession>A0A1E5KZ65</accession>